<dbReference type="InterPro" id="IPR011762">
    <property type="entry name" value="COA_CT_N"/>
</dbReference>
<evidence type="ECO:0000259" key="1">
    <source>
        <dbReference type="PROSITE" id="PS50980"/>
    </source>
</evidence>
<dbReference type="PROSITE" id="PS50989">
    <property type="entry name" value="COA_CT_CTER"/>
    <property type="match status" value="1"/>
</dbReference>
<dbReference type="PANTHER" id="PTHR22855">
    <property type="entry name" value="ACETYL, PROPIONYL, PYRUVATE, AND GLUTACONYL CARBOXYLASE-RELATED"/>
    <property type="match status" value="1"/>
</dbReference>
<evidence type="ECO:0000313" key="3">
    <source>
        <dbReference type="EMBL" id="GAA3916704.1"/>
    </source>
</evidence>
<keyword evidence="4" id="KW-1185">Reference proteome</keyword>
<dbReference type="InterPro" id="IPR045190">
    <property type="entry name" value="MCCB/AccD1-like"/>
</dbReference>
<dbReference type="InterPro" id="IPR011763">
    <property type="entry name" value="COA_CT_C"/>
</dbReference>
<gene>
    <name evidence="3" type="primary">atuC</name>
    <name evidence="3" type="ORF">GCM10022277_09350</name>
</gene>
<evidence type="ECO:0000313" key="4">
    <source>
        <dbReference type="Proteomes" id="UP001501565"/>
    </source>
</evidence>
<dbReference type="InterPro" id="IPR029045">
    <property type="entry name" value="ClpP/crotonase-like_dom_sf"/>
</dbReference>
<dbReference type="PROSITE" id="PS50980">
    <property type="entry name" value="COA_CT_NTER"/>
    <property type="match status" value="1"/>
</dbReference>
<reference evidence="4" key="1">
    <citation type="journal article" date="2019" name="Int. J. Syst. Evol. Microbiol.">
        <title>The Global Catalogue of Microorganisms (GCM) 10K type strain sequencing project: providing services to taxonomists for standard genome sequencing and annotation.</title>
        <authorList>
            <consortium name="The Broad Institute Genomics Platform"/>
            <consortium name="The Broad Institute Genome Sequencing Center for Infectious Disease"/>
            <person name="Wu L."/>
            <person name="Ma J."/>
        </authorList>
    </citation>
    <scope>NUCLEOTIDE SEQUENCE [LARGE SCALE GENOMIC DNA]</scope>
    <source>
        <strain evidence="4">JCM 17551</strain>
    </source>
</reference>
<accession>A0ABP7MBP7</accession>
<proteinExistence type="predicted"/>
<dbReference type="PANTHER" id="PTHR22855:SF46">
    <property type="entry name" value="METHYLCROTONOYL-COA CARBOXYLASE"/>
    <property type="match status" value="1"/>
</dbReference>
<dbReference type="InterPro" id="IPR034733">
    <property type="entry name" value="AcCoA_carboxyl_beta"/>
</dbReference>
<organism evidence="3 4">
    <name type="scientific">Litoribacillus peritrichatus</name>
    <dbReference type="NCBI Taxonomy" id="718191"/>
    <lineage>
        <taxon>Bacteria</taxon>
        <taxon>Pseudomonadati</taxon>
        <taxon>Pseudomonadota</taxon>
        <taxon>Gammaproteobacteria</taxon>
        <taxon>Oceanospirillales</taxon>
        <taxon>Oceanospirillaceae</taxon>
        <taxon>Litoribacillus</taxon>
    </lineage>
</organism>
<protein>
    <submittedName>
        <fullName evidence="3">Geranyl-CoA carboxylase subunit beta</fullName>
    </submittedName>
</protein>
<evidence type="ECO:0000259" key="2">
    <source>
        <dbReference type="PROSITE" id="PS50989"/>
    </source>
</evidence>
<feature type="domain" description="CoA carboxyltransferase C-terminal" evidence="2">
    <location>
        <begin position="279"/>
        <end position="531"/>
    </location>
</feature>
<dbReference type="Gene3D" id="3.90.226.10">
    <property type="entry name" value="2-enoyl-CoA Hydratase, Chain A, domain 1"/>
    <property type="match status" value="2"/>
</dbReference>
<dbReference type="SUPFAM" id="SSF52096">
    <property type="entry name" value="ClpP/crotonase"/>
    <property type="match status" value="2"/>
</dbReference>
<feature type="domain" description="CoA carboxyltransferase N-terminal" evidence="1">
    <location>
        <begin position="21"/>
        <end position="277"/>
    </location>
</feature>
<name>A0ABP7MBP7_9GAMM</name>
<comment type="caution">
    <text evidence="3">The sequence shown here is derived from an EMBL/GenBank/DDBJ whole genome shotgun (WGS) entry which is preliminary data.</text>
</comment>
<dbReference type="EMBL" id="BAABBN010000004">
    <property type="protein sequence ID" value="GAA3916704.1"/>
    <property type="molecule type" value="Genomic_DNA"/>
</dbReference>
<sequence>MSVIDSQIQPQSELFSENHSALLECIQGLRAIEKSVLDTAEKSRAKFEKKGKLLPRERLNLLLDQDSPFIELCGLAGYKMHDDKDGTTAGGGLISGIGFVSGVRCMIQVNNSAIKGGTISPAGLDKTLRLQQIALENKLPIITLAESGGANLNYATDVFVPGARAFANQSRLSAAGIPQITVVHGNATAGGAYQPGLSDYVIAVRNQAKMFLAGPPLLKAATGEIATDEALGGAELHAFEAGTADYLAENDADGIRIAREVIASLPWNENVTTSSTEHDADEPLYSIDELLGVISADPKKPYDVREIIARLVDGSEFQEFKPQFDQQTLCGFVRFGGMACAVIGNNGPITPQGANKAAQFIQLCDQSNTPLLFLHNTTGFMVGTDAEKNGIIKHGSKMLQAVANARVPKISILVGGSYGAGNYAMCGRGLDPRFIFAWPNSKTAVMGGAQAGKVLRIVTEAKQRAMGMEPDEKTLDMIEQTTAQKLEAGSTALFGTARLWDDGLIDPRDTRRLMIELLDICKQADNKPLNSNQFGVARF</sequence>
<dbReference type="Proteomes" id="UP001501565">
    <property type="component" value="Unassembled WGS sequence"/>
</dbReference>
<dbReference type="Pfam" id="PF01039">
    <property type="entry name" value="Carboxyl_trans"/>
    <property type="match status" value="1"/>
</dbReference>
<dbReference type="RefSeq" id="WP_344795990.1">
    <property type="nucleotide sequence ID" value="NZ_BAABBN010000004.1"/>
</dbReference>